<dbReference type="RefSeq" id="XP_051066051.1">
    <property type="nucleotide sequence ID" value="XM_051215527.1"/>
</dbReference>
<comment type="similarity">
    <text evidence="1">Belongs to the SEC8 family.</text>
</comment>
<dbReference type="GeneID" id="24595342"/>
<reference evidence="2" key="3">
    <citation type="submission" date="2021-06" db="EMBL/GenBank/DDBJ databases">
        <title>Chromosome-level genome assembly for S. haematobium.</title>
        <authorList>
            <person name="Stroehlein A.J."/>
        </authorList>
    </citation>
    <scope>NUCLEOTIDE SEQUENCE</scope>
</reference>
<evidence type="ECO:0000313" key="2">
    <source>
        <dbReference type="EMBL" id="KAH9582550.1"/>
    </source>
</evidence>
<reference evidence="2" key="1">
    <citation type="journal article" date="2012" name="Nat. Genet.">
        <title>Whole-genome sequence of Schistosoma haematobium.</title>
        <authorList>
            <person name="Young N.D."/>
            <person name="Jex A.R."/>
            <person name="Li B."/>
            <person name="Liu S."/>
            <person name="Yang L."/>
            <person name="Xiong Z."/>
            <person name="Li Y."/>
            <person name="Cantacessi C."/>
            <person name="Hall R.S."/>
            <person name="Xu X."/>
            <person name="Chen F."/>
            <person name="Wu X."/>
            <person name="Zerlotini A."/>
            <person name="Oliveira G."/>
            <person name="Hofmann A."/>
            <person name="Zhang G."/>
            <person name="Fang X."/>
            <person name="Kang Y."/>
            <person name="Campbell B.E."/>
            <person name="Loukas A."/>
            <person name="Ranganathan S."/>
            <person name="Rollinson D."/>
            <person name="Rinaldi G."/>
            <person name="Brindley P.J."/>
            <person name="Yang H."/>
            <person name="Wang J."/>
            <person name="Wang J."/>
            <person name="Gasser R.B."/>
        </authorList>
    </citation>
    <scope>NUCLEOTIDE SEQUENCE</scope>
</reference>
<dbReference type="KEGG" id="shx:MS3_00007267"/>
<dbReference type="CTD" id="60412"/>
<dbReference type="GO" id="GO:0090522">
    <property type="term" value="P:vesicle tethering involved in exocytosis"/>
    <property type="evidence" value="ECO:0007669"/>
    <property type="project" value="UniProtKB-UniRule"/>
</dbReference>
<organism evidence="2 3">
    <name type="scientific">Schistosoma haematobium</name>
    <name type="common">Blood fluke</name>
    <dbReference type="NCBI Taxonomy" id="6185"/>
    <lineage>
        <taxon>Eukaryota</taxon>
        <taxon>Metazoa</taxon>
        <taxon>Spiralia</taxon>
        <taxon>Lophotrochozoa</taxon>
        <taxon>Platyhelminthes</taxon>
        <taxon>Trematoda</taxon>
        <taxon>Digenea</taxon>
        <taxon>Strigeidida</taxon>
        <taxon>Schistosomatoidea</taxon>
        <taxon>Schistosomatidae</taxon>
        <taxon>Schistosoma</taxon>
    </lineage>
</organism>
<dbReference type="GO" id="GO:0006893">
    <property type="term" value="P:Golgi to plasma membrane transport"/>
    <property type="evidence" value="ECO:0007669"/>
    <property type="project" value="TreeGrafter"/>
</dbReference>
<keyword evidence="1" id="KW-0653">Protein transport</keyword>
<comment type="function">
    <text evidence="1">Component of the exocyst complex involved in the docking of exocytic vesicles with fusion sites on the plasma membrane.</text>
</comment>
<dbReference type="GO" id="GO:0000145">
    <property type="term" value="C:exocyst"/>
    <property type="evidence" value="ECO:0007669"/>
    <property type="project" value="UniProtKB-UniRule"/>
</dbReference>
<protein>
    <recommendedName>
        <fullName evidence="1">Exocyst complex component Sec8</fullName>
    </recommendedName>
</protein>
<evidence type="ECO:0000256" key="1">
    <source>
        <dbReference type="RuleBase" id="RU367079"/>
    </source>
</evidence>
<dbReference type="GO" id="GO:0015031">
    <property type="term" value="P:protein transport"/>
    <property type="evidence" value="ECO:0007669"/>
    <property type="project" value="UniProtKB-KW"/>
</dbReference>
<reference evidence="2" key="2">
    <citation type="journal article" date="2019" name="Gigascience">
        <title>High-quality Schistosoma haematobium genome achieved by single-molecule and long-range sequencing.</title>
        <authorList>
            <person name="Stroehlein A.J."/>
            <person name="Korhonen P.K."/>
            <person name="Chong T.M."/>
            <person name="Lim Y.L."/>
            <person name="Chan K.G."/>
            <person name="Webster B."/>
            <person name="Rollinson D."/>
            <person name="Brindley P.J."/>
            <person name="Gasser R.B."/>
            <person name="Young N.D."/>
        </authorList>
    </citation>
    <scope>NUCLEOTIDE SEQUENCE</scope>
</reference>
<keyword evidence="1" id="KW-0268">Exocytosis</keyword>
<accession>A0A922IN69</accession>
<sequence length="1265" mass="142857">MTQSSYLMAFIRSLMENSSMDIREKKRRQLEKDFTETGAVLNICLTEKFGDVNKILNTYGIVSQRVRDNKTSVAKIQRDLIECKSLLYCNREELRRLWLELVEQRRCLELVDQLDRLRSTPDALGYLVTARAWSEATSLMINSNYMLESEIASIPAVQTLKTDLAHKNKFLIDELRKELNRLLYDKPFILALDMHIRNPSRDKSVRSHSDLQNINSLNKVAVTHFVSLPLSDWYNASVSEPVVDANLYKEPRTVATVIARSTVTASHHDDDTVDSQQHQQHNSALSHSDWIREIVAVTHCLIRLQKLPQYLGDWRPQSYISQIAGTGHVFTAPLILGQGLIGEIHRSIVLKLSKTIENRAIAQNDTVPLSEINSPRYLIKLLELVFDALFMQARACLLVLRTLNGAKQKHVRISTELQGLTTHYIWSCVQYEVYCILLTHLNNISPSELNELSLSSNKNGLLKLQARTGRNSFLSGGDITPGSDNSSASLNLSKVDLNALMGRKRIGAFNFASITSSSSNSNSTAASSTTTTTITTANTINANSTNTTPGNITNTRDSQSVIGTISGNVMSNHIGNIGSGNFTTNTTAATNQGQSNVPLFSFSNSSHYLGISTYLSESRAMSGLPGVETQSGQNLTEKSAPIYPLACRPSGDNILSVYKMVMEFIEAVEWEMIKYTEFSDLHSVSSTHSNTSNDYRQQCQLRTLLKTFIETIYLPGKLSSLRNKLQKSLNSPDVLTSVVSQQTERELNLNRPILLIVHVVDQCLNEVRKMCIALPEFASGCLHIGLTILEDFITAIWRIYKNIGELETGLALPSSEWSKDDDVSRFWKKFPSWQRMATHEARLLANNTIMEKSLAKKKAHETTYNHDNRTMNANSFNGMQIKRLEEKEETEKLNSGEKINEGDTIIKPVCAIALGLYNNDTIGCNNINIPSIIPFANGLNNNSDNIDDAERGLEYMRLHGIIHEREATRLAVAETDQLIHMIRHELPECEKKSDQILPTLRNIQLIKALGRLTESLCWLCYRVLNLDTWTQGSKKYQIKSSISISTNRSESVVGGIRTSSDYYYNSFVSYAKELNRFSEACLLMTYLEVRIQAYNYFGTLPDGVTYWCPLDDVDVDKYVTDFLGYIEQVKDLSIHTFSRHKFRFIFDGLGDFISQLLLRLIPQIERMNSNGNKKMCRNVYRLQQALATLTETHESDLIRVKQLYELFFLTPEAVVNRLMEHGIAFDHAVYANLFHLYQRSHSTYAYSKIQSCIGRLATVTHSGQI</sequence>
<dbReference type="EMBL" id="AMPZ03000005">
    <property type="protein sequence ID" value="KAH9582550.1"/>
    <property type="molecule type" value="Genomic_DNA"/>
</dbReference>
<evidence type="ECO:0000313" key="3">
    <source>
        <dbReference type="Proteomes" id="UP000471633"/>
    </source>
</evidence>
<reference evidence="2" key="4">
    <citation type="journal article" date="2022" name="PLoS Pathog.">
        <title>Chromosome-level genome of Schistosoma haematobium underpins genome-wide explorations of molecular variation.</title>
        <authorList>
            <person name="Stroehlein A.J."/>
            <person name="Korhonen P.K."/>
            <person name="Lee V.V."/>
            <person name="Ralph S.A."/>
            <person name="Mentink-Kane M."/>
            <person name="You H."/>
            <person name="McManus D.P."/>
            <person name="Tchuente L.T."/>
            <person name="Stothard J.R."/>
            <person name="Kaur P."/>
            <person name="Dudchenko O."/>
            <person name="Aiden E.L."/>
            <person name="Yang B."/>
            <person name="Yang H."/>
            <person name="Emery A.M."/>
            <person name="Webster B.L."/>
            <person name="Brindley P.J."/>
            <person name="Rollinson D."/>
            <person name="Chang B.C.H."/>
            <person name="Gasser R.B."/>
            <person name="Young N.D."/>
        </authorList>
    </citation>
    <scope>NUCLEOTIDE SEQUENCE</scope>
</reference>
<dbReference type="PANTHER" id="PTHR14146:SF0">
    <property type="entry name" value="EXOCYST COMPLEX COMPONENT 4"/>
    <property type="match status" value="1"/>
</dbReference>
<dbReference type="PANTHER" id="PTHR14146">
    <property type="entry name" value="EXOCYST COMPLEX COMPONENT 4"/>
    <property type="match status" value="1"/>
</dbReference>
<gene>
    <name evidence="2" type="primary">EXOC4</name>
    <name evidence="2" type="ORF">MS3_00007267</name>
</gene>
<keyword evidence="1" id="KW-0813">Transport</keyword>
<comment type="caution">
    <text evidence="2">The sequence shown here is derived from an EMBL/GenBank/DDBJ whole genome shotgun (WGS) entry which is preliminary data.</text>
</comment>
<dbReference type="Proteomes" id="UP000471633">
    <property type="component" value="Unassembled WGS sequence"/>
</dbReference>
<dbReference type="GO" id="GO:0006612">
    <property type="term" value="P:protein targeting to membrane"/>
    <property type="evidence" value="ECO:0007669"/>
    <property type="project" value="UniProtKB-UniRule"/>
</dbReference>
<keyword evidence="3" id="KW-1185">Reference proteome</keyword>
<dbReference type="InterPro" id="IPR039682">
    <property type="entry name" value="Sec8/EXOC4"/>
</dbReference>
<name>A0A922IN69_SCHHA</name>
<proteinExistence type="inferred from homology"/>
<dbReference type="AlphaFoldDB" id="A0A922IN69"/>